<dbReference type="OrthoDB" id="6595168at2759"/>
<dbReference type="InterPro" id="IPR019080">
    <property type="entry name" value="YqaJ_viral_recombinase"/>
</dbReference>
<dbReference type="Gene3D" id="3.90.320.10">
    <property type="match status" value="1"/>
</dbReference>
<dbReference type="EMBL" id="VUJU01009602">
    <property type="protein sequence ID" value="KAF0719079.1"/>
    <property type="molecule type" value="Genomic_DNA"/>
</dbReference>
<feature type="domain" description="YqaJ viral recombinase" evidence="1">
    <location>
        <begin position="23"/>
        <end position="102"/>
    </location>
</feature>
<dbReference type="PANTHER" id="PTHR46609">
    <property type="entry name" value="EXONUCLEASE, PHAGE-TYPE/RECB, C-TERMINAL DOMAIN-CONTAINING PROTEIN"/>
    <property type="match status" value="1"/>
</dbReference>
<dbReference type="Pfam" id="PF09588">
    <property type="entry name" value="YqaJ"/>
    <property type="match status" value="1"/>
</dbReference>
<proteinExistence type="predicted"/>
<organism evidence="2 3">
    <name type="scientific">Aphis craccivora</name>
    <name type="common">Cowpea aphid</name>
    <dbReference type="NCBI Taxonomy" id="307492"/>
    <lineage>
        <taxon>Eukaryota</taxon>
        <taxon>Metazoa</taxon>
        <taxon>Ecdysozoa</taxon>
        <taxon>Arthropoda</taxon>
        <taxon>Hexapoda</taxon>
        <taxon>Insecta</taxon>
        <taxon>Pterygota</taxon>
        <taxon>Neoptera</taxon>
        <taxon>Paraneoptera</taxon>
        <taxon>Hemiptera</taxon>
        <taxon>Sternorrhyncha</taxon>
        <taxon>Aphidomorpha</taxon>
        <taxon>Aphidoidea</taxon>
        <taxon>Aphididae</taxon>
        <taxon>Aphidini</taxon>
        <taxon>Aphis</taxon>
        <taxon>Aphis</taxon>
    </lineage>
</organism>
<dbReference type="SUPFAM" id="SSF52980">
    <property type="entry name" value="Restriction endonuclease-like"/>
    <property type="match status" value="1"/>
</dbReference>
<keyword evidence="3" id="KW-1185">Reference proteome</keyword>
<gene>
    <name evidence="2" type="ORF">FWK35_00025881</name>
</gene>
<dbReference type="InterPro" id="IPR011335">
    <property type="entry name" value="Restrct_endonuc-II-like"/>
</dbReference>
<sequence>MLDDVDIDEVEQITRGQSQSDAWRNECRKRLTASKFGEICKMRENTSCKIKVHNYPTICKSMSYGIEMEPHARRQFEELNGLAVRTCGLCIDQEFSYLAASPGKTKNYLFLFIMG</sequence>
<dbReference type="PANTHER" id="PTHR46609:SF8">
    <property type="entry name" value="YQAJ VIRAL RECOMBINASE DOMAIN-CONTAINING PROTEIN"/>
    <property type="match status" value="1"/>
</dbReference>
<reference evidence="2 3" key="1">
    <citation type="submission" date="2019-08" db="EMBL/GenBank/DDBJ databases">
        <title>Whole genome of Aphis craccivora.</title>
        <authorList>
            <person name="Voronova N.V."/>
            <person name="Shulinski R.S."/>
            <person name="Bandarenka Y.V."/>
            <person name="Zhorov D.G."/>
            <person name="Warner D."/>
        </authorList>
    </citation>
    <scope>NUCLEOTIDE SEQUENCE [LARGE SCALE GENOMIC DNA]</scope>
    <source>
        <strain evidence="2">180601</strain>
        <tissue evidence="2">Whole Body</tissue>
    </source>
</reference>
<evidence type="ECO:0000313" key="2">
    <source>
        <dbReference type="EMBL" id="KAF0719079.1"/>
    </source>
</evidence>
<dbReference type="Proteomes" id="UP000478052">
    <property type="component" value="Unassembled WGS sequence"/>
</dbReference>
<evidence type="ECO:0000313" key="3">
    <source>
        <dbReference type="Proteomes" id="UP000478052"/>
    </source>
</evidence>
<accession>A0A6G0W1I8</accession>
<comment type="caution">
    <text evidence="2">The sequence shown here is derived from an EMBL/GenBank/DDBJ whole genome shotgun (WGS) entry which is preliminary data.</text>
</comment>
<dbReference type="AlphaFoldDB" id="A0A6G0W1I8"/>
<dbReference type="InterPro" id="IPR051703">
    <property type="entry name" value="NF-kappa-B_Signaling_Reg"/>
</dbReference>
<protein>
    <submittedName>
        <fullName evidence="2">YqaJ domain-containing protein</fullName>
    </submittedName>
</protein>
<name>A0A6G0W1I8_APHCR</name>
<evidence type="ECO:0000259" key="1">
    <source>
        <dbReference type="Pfam" id="PF09588"/>
    </source>
</evidence>
<dbReference type="GO" id="GO:0006281">
    <property type="term" value="P:DNA repair"/>
    <property type="evidence" value="ECO:0007669"/>
    <property type="project" value="UniProtKB-ARBA"/>
</dbReference>
<dbReference type="InterPro" id="IPR011604">
    <property type="entry name" value="PDDEXK-like_dom_sf"/>
</dbReference>